<name>A0AAD9MUD9_9ANNE</name>
<dbReference type="InterPro" id="IPR050373">
    <property type="entry name" value="Fibrinogen_C-term_domain"/>
</dbReference>
<dbReference type="PANTHER" id="PTHR19143:SF327">
    <property type="entry name" value="FI21813P1-RELATED"/>
    <property type="match status" value="1"/>
</dbReference>
<dbReference type="InterPro" id="IPR036056">
    <property type="entry name" value="Fibrinogen-like_C"/>
</dbReference>
<evidence type="ECO:0000313" key="3">
    <source>
        <dbReference type="EMBL" id="KAK2145810.1"/>
    </source>
</evidence>
<accession>A0AAD9MUD9</accession>
<reference evidence="3" key="1">
    <citation type="journal article" date="2023" name="Mol. Biol. Evol.">
        <title>Third-Generation Sequencing Reveals the Adaptive Role of the Epigenome in Three Deep-Sea Polychaetes.</title>
        <authorList>
            <person name="Perez M."/>
            <person name="Aroh O."/>
            <person name="Sun Y."/>
            <person name="Lan Y."/>
            <person name="Juniper S.K."/>
            <person name="Young C.R."/>
            <person name="Angers B."/>
            <person name="Qian P.Y."/>
        </authorList>
    </citation>
    <scope>NUCLEOTIDE SEQUENCE</scope>
    <source>
        <strain evidence="3">P08H-3</strain>
    </source>
</reference>
<dbReference type="AlphaFoldDB" id="A0AAD9MUD9"/>
<dbReference type="EMBL" id="JAODUP010000656">
    <property type="protein sequence ID" value="KAK2145810.1"/>
    <property type="molecule type" value="Genomic_DNA"/>
</dbReference>
<dbReference type="GO" id="GO:0005615">
    <property type="term" value="C:extracellular space"/>
    <property type="evidence" value="ECO:0007669"/>
    <property type="project" value="TreeGrafter"/>
</dbReference>
<protein>
    <recommendedName>
        <fullName evidence="2">Fibrinogen C-terminal domain-containing protein</fullName>
    </recommendedName>
</protein>
<keyword evidence="4" id="KW-1185">Reference proteome</keyword>
<organism evidence="3 4">
    <name type="scientific">Paralvinella palmiformis</name>
    <dbReference type="NCBI Taxonomy" id="53620"/>
    <lineage>
        <taxon>Eukaryota</taxon>
        <taxon>Metazoa</taxon>
        <taxon>Spiralia</taxon>
        <taxon>Lophotrochozoa</taxon>
        <taxon>Annelida</taxon>
        <taxon>Polychaeta</taxon>
        <taxon>Sedentaria</taxon>
        <taxon>Canalipalpata</taxon>
        <taxon>Terebellida</taxon>
        <taxon>Terebelliformia</taxon>
        <taxon>Alvinellidae</taxon>
        <taxon>Paralvinella</taxon>
    </lineage>
</organism>
<evidence type="ECO:0000259" key="2">
    <source>
        <dbReference type="PROSITE" id="PS51406"/>
    </source>
</evidence>
<dbReference type="PROSITE" id="PS51406">
    <property type="entry name" value="FIBRINOGEN_C_2"/>
    <property type="match status" value="1"/>
</dbReference>
<feature type="chain" id="PRO_5042117058" description="Fibrinogen C-terminal domain-containing protein" evidence="1">
    <location>
        <begin position="23"/>
        <end position="186"/>
    </location>
</feature>
<feature type="signal peptide" evidence="1">
    <location>
        <begin position="1"/>
        <end position="22"/>
    </location>
</feature>
<dbReference type="InterPro" id="IPR002181">
    <property type="entry name" value="Fibrinogen_a/b/g_C_dom"/>
</dbReference>
<dbReference type="InterPro" id="IPR014716">
    <property type="entry name" value="Fibrinogen_a/b/g_C_1"/>
</dbReference>
<dbReference type="SUPFAM" id="SSF56496">
    <property type="entry name" value="Fibrinogen C-terminal domain-like"/>
    <property type="match status" value="1"/>
</dbReference>
<dbReference type="PANTHER" id="PTHR19143">
    <property type="entry name" value="FIBRINOGEN/TENASCIN/ANGIOPOEITIN"/>
    <property type="match status" value="1"/>
</dbReference>
<dbReference type="SMART" id="SM00186">
    <property type="entry name" value="FBG"/>
    <property type="match status" value="1"/>
</dbReference>
<comment type="caution">
    <text evidence="3">The sequence shown here is derived from an EMBL/GenBank/DDBJ whole genome shotgun (WGS) entry which is preliminary data.</text>
</comment>
<evidence type="ECO:0000313" key="4">
    <source>
        <dbReference type="Proteomes" id="UP001208570"/>
    </source>
</evidence>
<keyword evidence="1" id="KW-0732">Signal</keyword>
<sequence>MNRITSIYLKVLLLYFILEVESLSIKFHPDNDFKNMKNITDNSSDTCFVFYGDTQVSEIQYTTFRINTSNLQDDYIKVSLIGKRLGCGHNLHVIPLTKPQTEMWTGDSLTYHDGMMFTTKSRDNDRVGKNCAIQYEAPWWYDKCHTVLLTGHYGPNIGENKGIKWKAPWGNKHTAKTVVMMISSLT</sequence>
<dbReference type="Pfam" id="PF00147">
    <property type="entry name" value="Fibrinogen_C"/>
    <property type="match status" value="1"/>
</dbReference>
<gene>
    <name evidence="3" type="ORF">LSH36_656g01081</name>
</gene>
<proteinExistence type="predicted"/>
<dbReference type="Proteomes" id="UP001208570">
    <property type="component" value="Unassembled WGS sequence"/>
</dbReference>
<evidence type="ECO:0000256" key="1">
    <source>
        <dbReference type="SAM" id="SignalP"/>
    </source>
</evidence>
<feature type="domain" description="Fibrinogen C-terminal" evidence="2">
    <location>
        <begin position="106"/>
        <end position="186"/>
    </location>
</feature>
<dbReference type="Gene3D" id="3.90.215.10">
    <property type="entry name" value="Gamma Fibrinogen, chain A, domain 1"/>
    <property type="match status" value="1"/>
</dbReference>